<name>A0AAD9JK51_9ANNE</name>
<organism evidence="5 6">
    <name type="scientific">Paralvinella palmiformis</name>
    <dbReference type="NCBI Taxonomy" id="53620"/>
    <lineage>
        <taxon>Eukaryota</taxon>
        <taxon>Metazoa</taxon>
        <taxon>Spiralia</taxon>
        <taxon>Lophotrochozoa</taxon>
        <taxon>Annelida</taxon>
        <taxon>Polychaeta</taxon>
        <taxon>Sedentaria</taxon>
        <taxon>Canalipalpata</taxon>
        <taxon>Terebellida</taxon>
        <taxon>Terebelliformia</taxon>
        <taxon>Alvinellidae</taxon>
        <taxon>Paralvinella</taxon>
    </lineage>
</organism>
<proteinExistence type="predicted"/>
<dbReference type="FunFam" id="3.40.30.10:FF:000133">
    <property type="entry name" value="Endoplasmic reticulum resident protein 29"/>
    <property type="match status" value="1"/>
</dbReference>
<dbReference type="Pfam" id="PF07749">
    <property type="entry name" value="ERp29"/>
    <property type="match status" value="1"/>
</dbReference>
<feature type="domain" description="ERp29 N-terminal" evidence="4">
    <location>
        <begin position="24"/>
        <end position="135"/>
    </location>
</feature>
<dbReference type="GO" id="GO:0009306">
    <property type="term" value="P:protein secretion"/>
    <property type="evidence" value="ECO:0007669"/>
    <property type="project" value="InterPro"/>
</dbReference>
<evidence type="ECO:0000259" key="4">
    <source>
        <dbReference type="Pfam" id="PF07912"/>
    </source>
</evidence>
<dbReference type="InterPro" id="IPR016855">
    <property type="entry name" value="ERp29"/>
</dbReference>
<dbReference type="PANTHER" id="PTHR12211">
    <property type="entry name" value="ENDOPLASMIC RETICULUM PROTEIN ERP29"/>
    <property type="match status" value="1"/>
</dbReference>
<dbReference type="SUPFAM" id="SSF47933">
    <property type="entry name" value="ERP29 C domain-like"/>
    <property type="match status" value="1"/>
</dbReference>
<evidence type="ECO:0000259" key="3">
    <source>
        <dbReference type="Pfam" id="PF07749"/>
    </source>
</evidence>
<dbReference type="Gene3D" id="3.40.30.10">
    <property type="entry name" value="Glutaredoxin"/>
    <property type="match status" value="2"/>
</dbReference>
<keyword evidence="1" id="KW-0256">Endoplasmic reticulum</keyword>
<evidence type="ECO:0000313" key="6">
    <source>
        <dbReference type="Proteomes" id="UP001208570"/>
    </source>
</evidence>
<dbReference type="InterPro" id="IPR011679">
    <property type="entry name" value="ERp29_C"/>
</dbReference>
<dbReference type="PANTHER" id="PTHR12211:SF0">
    <property type="entry name" value="ENDOPLASMIC RETICULUM RESIDENT PROTEIN 29"/>
    <property type="match status" value="1"/>
</dbReference>
<dbReference type="Gene3D" id="1.20.1150.12">
    <property type="entry name" value="Endoplasmic reticulum resident protein 29, C-terminal domain"/>
    <property type="match status" value="1"/>
</dbReference>
<dbReference type="AlphaFoldDB" id="A0AAD9JK51"/>
<dbReference type="EMBL" id="JAODUP010000268">
    <property type="protein sequence ID" value="KAK2154467.1"/>
    <property type="molecule type" value="Genomic_DNA"/>
</dbReference>
<evidence type="ECO:0000256" key="1">
    <source>
        <dbReference type="ARBA" id="ARBA00022824"/>
    </source>
</evidence>
<evidence type="ECO:0000256" key="2">
    <source>
        <dbReference type="SAM" id="SignalP"/>
    </source>
</evidence>
<comment type="caution">
    <text evidence="5">The sequence shown here is derived from an EMBL/GenBank/DDBJ whole genome shotgun (WGS) entry which is preliminary data.</text>
</comment>
<reference evidence="5" key="1">
    <citation type="journal article" date="2023" name="Mol. Biol. Evol.">
        <title>Third-Generation Sequencing Reveals the Adaptive Role of the Epigenome in Three Deep-Sea Polychaetes.</title>
        <authorList>
            <person name="Perez M."/>
            <person name="Aroh O."/>
            <person name="Sun Y."/>
            <person name="Lan Y."/>
            <person name="Juniper S.K."/>
            <person name="Young C.R."/>
            <person name="Angers B."/>
            <person name="Qian P.Y."/>
        </authorList>
    </citation>
    <scope>NUCLEOTIDE SEQUENCE</scope>
    <source>
        <strain evidence="5">P08H-3</strain>
    </source>
</reference>
<feature type="signal peptide" evidence="2">
    <location>
        <begin position="1"/>
        <end position="21"/>
    </location>
</feature>
<dbReference type="InterPro" id="IPR036249">
    <property type="entry name" value="Thioredoxin-like_sf"/>
</dbReference>
<feature type="domain" description="Endoplasmic reticulum resident protein 29 C-terminal" evidence="3">
    <location>
        <begin position="205"/>
        <end position="298"/>
    </location>
</feature>
<sequence>MERMMGQVLFYFFAVFSLIRGEVIKGSVPLNSGTFDKLVPKFKAALVKFDEMYPYGDKHKEFKKLAEAAISQPDLLVGEVNIADWGDKENADVGERFGVKKDDFPSIKLFLDGKTSDPVDFKGKIDVNELKSFIVKYSDYGQKDNADLAERFGVKVTDDYKDHPVIKLFLRDKDDPITYDGDYTLDSLRKFVASDGGLWLGLPACIEEFDKLAKSFFLANDEEQKEIYKTTLAKAEEIKDKDEHDRARYYAKTMEKLLEHGNDFLDKELKRITKLSEGKLSELKKKQLNDRVGILTSFKLSLKDEL</sequence>
<dbReference type="InterPro" id="IPR036356">
    <property type="entry name" value="ERp29_C_sf"/>
</dbReference>
<dbReference type="SUPFAM" id="SSF52833">
    <property type="entry name" value="Thioredoxin-like"/>
    <property type="match status" value="1"/>
</dbReference>
<dbReference type="Pfam" id="PF07912">
    <property type="entry name" value="ERp29_N"/>
    <property type="match status" value="1"/>
</dbReference>
<evidence type="ECO:0000313" key="5">
    <source>
        <dbReference type="EMBL" id="KAK2154467.1"/>
    </source>
</evidence>
<protein>
    <recommendedName>
        <fullName evidence="7">Endoplasmic reticulum resident protein 29</fullName>
    </recommendedName>
</protein>
<keyword evidence="6" id="KW-1185">Reference proteome</keyword>
<gene>
    <name evidence="5" type="ORF">LSH36_268g00018</name>
</gene>
<dbReference type="InterPro" id="IPR012883">
    <property type="entry name" value="ERp29_N"/>
</dbReference>
<feature type="chain" id="PRO_5042271265" description="Endoplasmic reticulum resident protein 29" evidence="2">
    <location>
        <begin position="22"/>
        <end position="306"/>
    </location>
</feature>
<evidence type="ECO:0008006" key="7">
    <source>
        <dbReference type="Google" id="ProtNLM"/>
    </source>
</evidence>
<dbReference type="Proteomes" id="UP001208570">
    <property type="component" value="Unassembled WGS sequence"/>
</dbReference>
<dbReference type="GO" id="GO:0005788">
    <property type="term" value="C:endoplasmic reticulum lumen"/>
    <property type="evidence" value="ECO:0007669"/>
    <property type="project" value="InterPro"/>
</dbReference>
<dbReference type="CDD" id="cd00238">
    <property type="entry name" value="ERp29c"/>
    <property type="match status" value="1"/>
</dbReference>
<accession>A0AAD9JK51</accession>
<keyword evidence="2" id="KW-0732">Signal</keyword>